<evidence type="ECO:0000313" key="7">
    <source>
        <dbReference type="Proteomes" id="UP000198850"/>
    </source>
</evidence>
<dbReference type="Gene3D" id="2.170.130.10">
    <property type="entry name" value="TonB-dependent receptor, plug domain"/>
    <property type="match status" value="1"/>
</dbReference>
<keyword evidence="4" id="KW-0732">Signal</keyword>
<dbReference type="STRING" id="425514.SAMN05443550_101159"/>
<dbReference type="GO" id="GO:0030246">
    <property type="term" value="F:carbohydrate binding"/>
    <property type="evidence" value="ECO:0007669"/>
    <property type="project" value="InterPro"/>
</dbReference>
<dbReference type="Gene3D" id="2.60.40.1120">
    <property type="entry name" value="Carboxypeptidase-like, regulatory domain"/>
    <property type="match status" value="1"/>
</dbReference>
<keyword evidence="6" id="KW-0675">Receptor</keyword>
<protein>
    <submittedName>
        <fullName evidence="6">Outer membrane receptor proteins, mostly Fe transport</fullName>
    </submittedName>
</protein>
<dbReference type="Gene3D" id="2.40.170.20">
    <property type="entry name" value="TonB-dependent receptor, beta-barrel domain"/>
    <property type="match status" value="1"/>
</dbReference>
<feature type="chain" id="PRO_5011541557" evidence="4">
    <location>
        <begin position="23"/>
        <end position="819"/>
    </location>
</feature>
<comment type="subcellular location">
    <subcellularLocation>
        <location evidence="1">Cell outer membrane</location>
    </subcellularLocation>
</comment>
<dbReference type="OrthoDB" id="606851at2"/>
<gene>
    <name evidence="6" type="ORF">SAMN05443550_101159</name>
</gene>
<evidence type="ECO:0000256" key="3">
    <source>
        <dbReference type="ARBA" id="ARBA00023237"/>
    </source>
</evidence>
<dbReference type="GO" id="GO:0009279">
    <property type="term" value="C:cell outer membrane"/>
    <property type="evidence" value="ECO:0007669"/>
    <property type="project" value="UniProtKB-SubCell"/>
</dbReference>
<dbReference type="InterPro" id="IPR013784">
    <property type="entry name" value="Carb-bd-like_fold"/>
</dbReference>
<sequence length="819" mass="90846">MQKPSNLLLLLIALQLLNTVSAYTQNRNKAGTIKGRVLDGQQTAAAYATVCLYKSSDSTVIKRTLTTAEGDFLFEELVSGIYLVSVEWIGYKKLFSDPITIKTGDKPLVLNSLVLIAETKQLNAVNITSKKPLVETRNGKMIVNVEGSILAAGKSAMEILAKAPGVTVDQDGRISLRGKSGVEVMINGKLTYLSAGQLANLLRSTSGNTIQRIELMSQPGSAYDASGSAGIINIKLKKNDNYGTNGNVTAGFGYGRYYKSNGGLTINHRTKSLNIFGNYDLLNNRDFEDLKVNRSNTSAGEKSYFDQQAREVTTRKNHSYKAGLDYFIDDKNTLGFVFNGYTNHNTSLTDNRTNIGNRPSATDSTILASNPGRSSLQNQAYNLNYKSVIDTSGQEFSADIDYSKFQNNNETAYNNYFYNGSGMSFKDPLIFRNATPSTVKIWTGKADYVYPLSDKSKLEAGIKSSSVRTDNHFQFDNLKNGNWFNDLSRSNTFIYKEFVNAVYASTSMEFAATNIVLGLRGELTHSEGNSPTVQQKVERNYFNLFPSLSVGQKLSELHDIGLSYSRRIDRPDYQSLNPFLYFADLYTYNQGNPLLKPQYTNAFEFTYGYKKILNATVGYSHTSDVITTTLITDTVAKTLIIKDQNLASQHTFNFNVSMPVTISKWWNTTNNGTLYYTSFNSPDLLGAPFHSGKTTYLLSSIHTFTLTPAIHAELSANYQSAQVYGTYAVKPIYSIDLGLSKSFANQRANLKFAAGDLFNWAKARVTSAIPSQDYQLYQKQESRIFRLTFSYNFGSSLVKAVRAHTTGADAEQKRVKSGN</sequence>
<name>A0A1H3WC40_9SPHI</name>
<feature type="signal peptide" evidence="4">
    <location>
        <begin position="1"/>
        <end position="22"/>
    </location>
</feature>
<proteinExistence type="predicted"/>
<dbReference type="PANTHER" id="PTHR40980">
    <property type="entry name" value="PLUG DOMAIN-CONTAINING PROTEIN"/>
    <property type="match status" value="1"/>
</dbReference>
<dbReference type="AlphaFoldDB" id="A0A1H3WC40"/>
<dbReference type="SUPFAM" id="SSF49452">
    <property type="entry name" value="Starch-binding domain-like"/>
    <property type="match status" value="1"/>
</dbReference>
<feature type="domain" description="Outer membrane protein beta-barrel" evidence="5">
    <location>
        <begin position="389"/>
        <end position="791"/>
    </location>
</feature>
<keyword evidence="7" id="KW-1185">Reference proteome</keyword>
<evidence type="ECO:0000313" key="6">
    <source>
        <dbReference type="EMBL" id="SDZ83828.1"/>
    </source>
</evidence>
<keyword evidence="3" id="KW-0998">Cell outer membrane</keyword>
<evidence type="ECO:0000259" key="5">
    <source>
        <dbReference type="Pfam" id="PF14905"/>
    </source>
</evidence>
<dbReference type="EMBL" id="FNRA01000001">
    <property type="protein sequence ID" value="SDZ83828.1"/>
    <property type="molecule type" value="Genomic_DNA"/>
</dbReference>
<evidence type="ECO:0000256" key="1">
    <source>
        <dbReference type="ARBA" id="ARBA00004442"/>
    </source>
</evidence>
<evidence type="ECO:0000256" key="4">
    <source>
        <dbReference type="SAM" id="SignalP"/>
    </source>
</evidence>
<dbReference type="InterPro" id="IPR041700">
    <property type="entry name" value="OMP_b-brl_3"/>
</dbReference>
<dbReference type="InterPro" id="IPR037066">
    <property type="entry name" value="Plug_dom_sf"/>
</dbReference>
<dbReference type="Pfam" id="PF14905">
    <property type="entry name" value="OMP_b-brl_3"/>
    <property type="match status" value="1"/>
</dbReference>
<dbReference type="SUPFAM" id="SSF56935">
    <property type="entry name" value="Porins"/>
    <property type="match status" value="1"/>
</dbReference>
<keyword evidence="2" id="KW-0472">Membrane</keyword>
<organism evidence="6 7">
    <name type="scientific">Pedobacter hartonius</name>
    <dbReference type="NCBI Taxonomy" id="425514"/>
    <lineage>
        <taxon>Bacteria</taxon>
        <taxon>Pseudomonadati</taxon>
        <taxon>Bacteroidota</taxon>
        <taxon>Sphingobacteriia</taxon>
        <taxon>Sphingobacteriales</taxon>
        <taxon>Sphingobacteriaceae</taxon>
        <taxon>Pedobacter</taxon>
    </lineage>
</organism>
<dbReference type="Pfam" id="PF13620">
    <property type="entry name" value="CarboxypepD_reg"/>
    <property type="match status" value="1"/>
</dbReference>
<accession>A0A1H3WC40</accession>
<dbReference type="PANTHER" id="PTHR40980:SF4">
    <property type="entry name" value="TONB-DEPENDENT RECEPTOR-LIKE BETA-BARREL DOMAIN-CONTAINING PROTEIN"/>
    <property type="match status" value="1"/>
</dbReference>
<evidence type="ECO:0000256" key="2">
    <source>
        <dbReference type="ARBA" id="ARBA00023136"/>
    </source>
</evidence>
<dbReference type="InterPro" id="IPR036942">
    <property type="entry name" value="Beta-barrel_TonB_sf"/>
</dbReference>
<dbReference type="RefSeq" id="WP_090554244.1">
    <property type="nucleotide sequence ID" value="NZ_FNRA01000001.1"/>
</dbReference>
<dbReference type="Proteomes" id="UP000198850">
    <property type="component" value="Unassembled WGS sequence"/>
</dbReference>
<reference evidence="6 7" key="1">
    <citation type="submission" date="2016-10" db="EMBL/GenBank/DDBJ databases">
        <authorList>
            <person name="de Groot N.N."/>
        </authorList>
    </citation>
    <scope>NUCLEOTIDE SEQUENCE [LARGE SCALE GENOMIC DNA]</scope>
    <source>
        <strain evidence="6 7">DSM 19033</strain>
    </source>
</reference>